<dbReference type="Pfam" id="PF01515">
    <property type="entry name" value="PTA_PTB"/>
    <property type="match status" value="1"/>
</dbReference>
<evidence type="ECO:0000256" key="1">
    <source>
        <dbReference type="ARBA" id="ARBA00005656"/>
    </source>
</evidence>
<dbReference type="InterPro" id="IPR050500">
    <property type="entry name" value="Phos_Acetyltrans/Butyryltrans"/>
</dbReference>
<dbReference type="PANTHER" id="PTHR43356:SF2">
    <property type="entry name" value="PHOSPHATE ACETYLTRANSFERASE"/>
    <property type="match status" value="1"/>
</dbReference>
<dbReference type="InterPro" id="IPR002505">
    <property type="entry name" value="PTA_PTB"/>
</dbReference>
<dbReference type="PIRSF" id="PIRSF000428">
    <property type="entry name" value="P_Ac_trans"/>
    <property type="match status" value="1"/>
</dbReference>
<dbReference type="NCBIfam" id="NF006045">
    <property type="entry name" value="PRK08190.1"/>
    <property type="match status" value="1"/>
</dbReference>
<sequence>MTKVPENLVSLALNTPKVSSAIVCANQKSVLESVKEATEINLVQPILIGDKKNIHSIANDINFNIENLEIIDEQSDVECAAIGCELAKENKIKIMVKGHLHTDVLMRAYLKKEFRLLGGKRLSHIWHMSSDLLKKPLFITDGALNVAPRVDIKLHILRNAIEFANKTGLIKPKVAILSGTEDPIESMPSSVEAKEVMELAKKENVNAYVHGPLALDNAISKEAAKIKNIQNDVAGDADILLVPNLETGNSLSKIMVYFMQACAAGIIVGGKVPVVVPSRADNKISKLASIAASIIAAQ</sequence>
<keyword evidence="2" id="KW-0808">Transferase</keyword>
<dbReference type="EMBL" id="UINC01009899">
    <property type="protein sequence ID" value="SVA44253.1"/>
    <property type="molecule type" value="Genomic_DNA"/>
</dbReference>
<proteinExistence type="inferred from homology"/>
<evidence type="ECO:0000256" key="3">
    <source>
        <dbReference type="ARBA" id="ARBA00023315"/>
    </source>
</evidence>
<evidence type="ECO:0000313" key="5">
    <source>
        <dbReference type="EMBL" id="SVA44253.1"/>
    </source>
</evidence>
<dbReference type="GO" id="GO:0016746">
    <property type="term" value="F:acyltransferase activity"/>
    <property type="evidence" value="ECO:0007669"/>
    <property type="project" value="UniProtKB-KW"/>
</dbReference>
<comment type="similarity">
    <text evidence="1">Belongs to the phosphate acetyltransferase and butyryltransferase family.</text>
</comment>
<dbReference type="PANTHER" id="PTHR43356">
    <property type="entry name" value="PHOSPHATE ACETYLTRANSFERASE"/>
    <property type="match status" value="1"/>
</dbReference>
<dbReference type="Gene3D" id="3.40.718.10">
    <property type="entry name" value="Isopropylmalate Dehydrogenase"/>
    <property type="match status" value="1"/>
</dbReference>
<dbReference type="SUPFAM" id="SSF53659">
    <property type="entry name" value="Isocitrate/Isopropylmalate dehydrogenase-like"/>
    <property type="match status" value="1"/>
</dbReference>
<protein>
    <recommendedName>
        <fullName evidence="4">Phosphate acetyl/butaryl transferase domain-containing protein</fullName>
    </recommendedName>
</protein>
<evidence type="ECO:0000259" key="4">
    <source>
        <dbReference type="Pfam" id="PF01515"/>
    </source>
</evidence>
<feature type="domain" description="Phosphate acetyl/butaryl transferase" evidence="4">
    <location>
        <begin position="81"/>
        <end position="291"/>
    </location>
</feature>
<reference evidence="5" key="1">
    <citation type="submission" date="2018-05" db="EMBL/GenBank/DDBJ databases">
        <authorList>
            <person name="Lanie J.A."/>
            <person name="Ng W.-L."/>
            <person name="Kazmierczak K.M."/>
            <person name="Andrzejewski T.M."/>
            <person name="Davidsen T.M."/>
            <person name="Wayne K.J."/>
            <person name="Tettelin H."/>
            <person name="Glass J.I."/>
            <person name="Rusch D."/>
            <person name="Podicherti R."/>
            <person name="Tsui H.-C.T."/>
            <person name="Winkler M.E."/>
        </authorList>
    </citation>
    <scope>NUCLEOTIDE SEQUENCE</scope>
</reference>
<gene>
    <name evidence="5" type="ORF">METZ01_LOCUS97107</name>
</gene>
<dbReference type="AlphaFoldDB" id="A0A381VXB4"/>
<name>A0A381VXB4_9ZZZZ</name>
<keyword evidence="3" id="KW-0012">Acyltransferase</keyword>
<organism evidence="5">
    <name type="scientific">marine metagenome</name>
    <dbReference type="NCBI Taxonomy" id="408172"/>
    <lineage>
        <taxon>unclassified sequences</taxon>
        <taxon>metagenomes</taxon>
        <taxon>ecological metagenomes</taxon>
    </lineage>
</organism>
<accession>A0A381VXB4</accession>
<evidence type="ECO:0000256" key="2">
    <source>
        <dbReference type="ARBA" id="ARBA00022679"/>
    </source>
</evidence>
<dbReference type="InterPro" id="IPR012147">
    <property type="entry name" value="P_Ac_Bu_trans"/>
</dbReference>